<evidence type="ECO:0000313" key="3">
    <source>
        <dbReference type="Proteomes" id="UP000603453"/>
    </source>
</evidence>
<organism evidence="2 3">
    <name type="scientific">Mucor saturninus</name>
    <dbReference type="NCBI Taxonomy" id="64648"/>
    <lineage>
        <taxon>Eukaryota</taxon>
        <taxon>Fungi</taxon>
        <taxon>Fungi incertae sedis</taxon>
        <taxon>Mucoromycota</taxon>
        <taxon>Mucoromycotina</taxon>
        <taxon>Mucoromycetes</taxon>
        <taxon>Mucorales</taxon>
        <taxon>Mucorineae</taxon>
        <taxon>Mucoraceae</taxon>
        <taxon>Mucor</taxon>
    </lineage>
</organism>
<evidence type="ECO:0000313" key="2">
    <source>
        <dbReference type="EMBL" id="KAG2213969.1"/>
    </source>
</evidence>
<dbReference type="Proteomes" id="UP000603453">
    <property type="component" value="Unassembled WGS sequence"/>
</dbReference>
<dbReference type="EMBL" id="JAEPRD010000002">
    <property type="protein sequence ID" value="KAG2213969.1"/>
    <property type="molecule type" value="Genomic_DNA"/>
</dbReference>
<evidence type="ECO:0000256" key="1">
    <source>
        <dbReference type="SAM" id="MobiDB-lite"/>
    </source>
</evidence>
<reference evidence="2" key="1">
    <citation type="submission" date="2020-12" db="EMBL/GenBank/DDBJ databases">
        <title>Metabolic potential, ecology and presence of endohyphal bacteria is reflected in genomic diversity of Mucoromycotina.</title>
        <authorList>
            <person name="Muszewska A."/>
            <person name="Okrasinska A."/>
            <person name="Steczkiewicz K."/>
            <person name="Drgas O."/>
            <person name="Orlowska M."/>
            <person name="Perlinska-Lenart U."/>
            <person name="Aleksandrzak-Piekarczyk T."/>
            <person name="Szatraj K."/>
            <person name="Zielenkiewicz U."/>
            <person name="Pilsyk S."/>
            <person name="Malc E."/>
            <person name="Mieczkowski P."/>
            <person name="Kruszewska J.S."/>
            <person name="Biernat P."/>
            <person name="Pawlowska J."/>
        </authorList>
    </citation>
    <scope>NUCLEOTIDE SEQUENCE</scope>
    <source>
        <strain evidence="2">WA0000017839</strain>
    </source>
</reference>
<proteinExistence type="predicted"/>
<gene>
    <name evidence="2" type="ORF">INT47_001239</name>
</gene>
<dbReference type="AlphaFoldDB" id="A0A8H7VGT4"/>
<sequence>TRNDSSDDDFQPPILGRKRRSRENTPYIDSQKKFKGKGKAAEHEPDITSTIGIPDSTRNVVSDNLIDYSSDDFNESPPAIHTLRSHGGFKYGSEFTVAESSSSVSKRRPVASNRSPTPEVFITASESSTSVTARDSEKISKRVITVKTTAKNIWKPLYLQPLYDLVNTTNSLITHTFAFTKQLIAKHKEAYFQDANYTPPSLPNAQQIALYGCTKIQTAYHNNIKAHFGNRLRQFVNIILQKRERANNLRKEMKENGSDEKAIKSAIQSKIYGPCNQISRAVARKEIPTVSILDDQSRKELNSIFSCYPKDYTFQKDSIYYDIAAKPENHFDAFFQLAKLVKARTGKAFICFPLRTSFIPCYMTLDAKIIHFHILKNKSPLQVGKKFKIWGSVVNFEKKAFKNQGVDKTLRFQGTLETDGVGVSIIKQNTDTSRKFFTTSVKRVVDDQEQYIEGLNQADLKRTENKCVLIDPGRRDLLYCMKETSTVKEKQTLIFTKNNRSKCSRHFRYLRNQNKPLVVQEAETTLSKTESKSTNLEKYIQYIKARSSVNDTLTDYYGNVSLKPKEISYFPESEFSFRVDHKCNLYYDNIFISRICGFFPQPQNFSNDRIVNPQFYAVYLEMMLSQKHISQRFDDDEKRRIIALGLEINRRPNQSDLNRKTLSTVLEKLQLLPFRKMKFSLKMFYEQNDQKLVQNLKRKFGPDAVLVLGNWSAPNTKFQEPTRNKGLIQMLKKNGLTVYLIDEFKTSSHCPDCGDVLEQFKMISNPRPFRRNTMPIVKCHGLLRCQNTACVTQGRKFWNRDQAAVLNFKHILFNLREVGERPALFSRKNKQTQ</sequence>
<dbReference type="OrthoDB" id="2287357at2759"/>
<name>A0A8H7VGT4_9FUNG</name>
<feature type="non-terminal residue" evidence="2">
    <location>
        <position position="1"/>
    </location>
</feature>
<comment type="caution">
    <text evidence="2">The sequence shown here is derived from an EMBL/GenBank/DDBJ whole genome shotgun (WGS) entry which is preliminary data.</text>
</comment>
<keyword evidence="3" id="KW-1185">Reference proteome</keyword>
<protein>
    <submittedName>
        <fullName evidence="2">Uncharacterized protein</fullName>
    </submittedName>
</protein>
<accession>A0A8H7VGT4</accession>
<feature type="region of interest" description="Disordered" evidence="1">
    <location>
        <begin position="1"/>
        <end position="52"/>
    </location>
</feature>
<feature type="compositionally biased region" description="Acidic residues" evidence="1">
    <location>
        <begin position="1"/>
        <end position="10"/>
    </location>
</feature>